<evidence type="ECO:0000313" key="3">
    <source>
        <dbReference type="Proteomes" id="UP001164743"/>
    </source>
</evidence>
<dbReference type="Proteomes" id="UP001164743">
    <property type="component" value="Chromosome 17A"/>
</dbReference>
<protein>
    <submittedName>
        <fullName evidence="2">Uncharacterized protein</fullName>
    </submittedName>
</protein>
<evidence type="ECO:0000256" key="1">
    <source>
        <dbReference type="SAM" id="MobiDB-lite"/>
    </source>
</evidence>
<keyword evidence="3" id="KW-1185">Reference proteome</keyword>
<name>A0ABY7DC95_9BASI</name>
<sequence>MRVKTSKTTPPASQVSIQTLVRIMETTPLSIMGLVTPSEITMPGFQVRVQTSVATSETTPWATAYPDPAKLEIQSHLHQWLANQPQPITLKPSQSTSSKPDWAIHH</sequence>
<dbReference type="EMBL" id="CP110437">
    <property type="protein sequence ID" value="WAQ92562.1"/>
    <property type="molecule type" value="Genomic_DNA"/>
</dbReference>
<feature type="compositionally biased region" description="Polar residues" evidence="1">
    <location>
        <begin position="86"/>
        <end position="99"/>
    </location>
</feature>
<dbReference type="GeneID" id="77805439"/>
<evidence type="ECO:0000313" key="2">
    <source>
        <dbReference type="EMBL" id="WAQ92562.1"/>
    </source>
</evidence>
<organism evidence="2 3">
    <name type="scientific">Puccinia triticina</name>
    <dbReference type="NCBI Taxonomy" id="208348"/>
    <lineage>
        <taxon>Eukaryota</taxon>
        <taxon>Fungi</taxon>
        <taxon>Dikarya</taxon>
        <taxon>Basidiomycota</taxon>
        <taxon>Pucciniomycotina</taxon>
        <taxon>Pucciniomycetes</taxon>
        <taxon>Pucciniales</taxon>
        <taxon>Pucciniaceae</taxon>
        <taxon>Puccinia</taxon>
    </lineage>
</organism>
<gene>
    <name evidence="2" type="ORF">PtA15_17A43</name>
</gene>
<feature type="region of interest" description="Disordered" evidence="1">
    <location>
        <begin position="86"/>
        <end position="106"/>
    </location>
</feature>
<dbReference type="RefSeq" id="XP_053028117.1">
    <property type="nucleotide sequence ID" value="XM_053164545.1"/>
</dbReference>
<reference evidence="2" key="1">
    <citation type="submission" date="2022-10" db="EMBL/GenBank/DDBJ databases">
        <title>Puccinia triticina Genome sequencing and assembly.</title>
        <authorList>
            <person name="Li C."/>
        </authorList>
    </citation>
    <scope>NUCLEOTIDE SEQUENCE</scope>
    <source>
        <strain evidence="2">Pt15</strain>
    </source>
</reference>
<accession>A0ABY7DC95</accession>
<proteinExistence type="predicted"/>